<name>A0A543CQA9_9ACTN</name>
<dbReference type="RefSeq" id="WP_141957940.1">
    <property type="nucleotide sequence ID" value="NZ_VFOZ01000001.1"/>
</dbReference>
<evidence type="ECO:0000313" key="2">
    <source>
        <dbReference type="Proteomes" id="UP000316096"/>
    </source>
</evidence>
<dbReference type="EMBL" id="VFOZ01000001">
    <property type="protein sequence ID" value="TQL99269.1"/>
    <property type="molecule type" value="Genomic_DNA"/>
</dbReference>
<accession>A0A543CQA9</accession>
<evidence type="ECO:0000313" key="1">
    <source>
        <dbReference type="EMBL" id="TQL99269.1"/>
    </source>
</evidence>
<sequence length="121" mass="12829">MFRRHASGLFSTAVVDMSSVAAMAVAVVVFGGGVSSHVKADAALIPRSPAVAFDHHWGGGDQRDGNGGYNRISAPFNSPNFMRGVQHVINANSGGRTINQSGICKRRSHCNLSQRAYMGGW</sequence>
<protein>
    <submittedName>
        <fullName evidence="1">Uncharacterized protein</fullName>
    </submittedName>
</protein>
<dbReference type="Proteomes" id="UP000316096">
    <property type="component" value="Unassembled WGS sequence"/>
</dbReference>
<reference evidence="1 2" key="1">
    <citation type="submission" date="2019-06" db="EMBL/GenBank/DDBJ databases">
        <title>Sequencing the genomes of 1000 actinobacteria strains.</title>
        <authorList>
            <person name="Klenk H.-P."/>
        </authorList>
    </citation>
    <scope>NUCLEOTIDE SEQUENCE [LARGE SCALE GENOMIC DNA]</scope>
    <source>
        <strain evidence="1 2">DSM 102200</strain>
    </source>
</reference>
<organism evidence="1 2">
    <name type="scientific">Actinoallomurus bryophytorum</name>
    <dbReference type="NCBI Taxonomy" id="1490222"/>
    <lineage>
        <taxon>Bacteria</taxon>
        <taxon>Bacillati</taxon>
        <taxon>Actinomycetota</taxon>
        <taxon>Actinomycetes</taxon>
        <taxon>Streptosporangiales</taxon>
        <taxon>Thermomonosporaceae</taxon>
        <taxon>Actinoallomurus</taxon>
    </lineage>
</organism>
<gene>
    <name evidence="1" type="ORF">FB559_4928</name>
</gene>
<keyword evidence="2" id="KW-1185">Reference proteome</keyword>
<proteinExistence type="predicted"/>
<comment type="caution">
    <text evidence="1">The sequence shown here is derived from an EMBL/GenBank/DDBJ whole genome shotgun (WGS) entry which is preliminary data.</text>
</comment>
<dbReference type="AlphaFoldDB" id="A0A543CQA9"/>